<evidence type="ECO:0000313" key="1">
    <source>
        <dbReference type="EMBL" id="KAB8296127.1"/>
    </source>
</evidence>
<proteinExistence type="predicted"/>
<dbReference type="Proteomes" id="UP000326757">
    <property type="component" value="Unassembled WGS sequence"/>
</dbReference>
<comment type="caution">
    <text evidence="1">The sequence shown here is derived from an EMBL/GenBank/DDBJ whole genome shotgun (WGS) entry which is preliminary data.</text>
</comment>
<accession>A0A5N6K1T9</accession>
<dbReference type="AlphaFoldDB" id="A0A5N6K1T9"/>
<dbReference type="EMBL" id="VIGI01000009">
    <property type="protein sequence ID" value="KAB8296127.1"/>
    <property type="molecule type" value="Genomic_DNA"/>
</dbReference>
<gene>
    <name evidence="1" type="ORF">EYC80_008920</name>
</gene>
<reference evidence="1 2" key="1">
    <citation type="submission" date="2019-06" db="EMBL/GenBank/DDBJ databases">
        <title>Genome Sequence of the Brown Rot Fungal Pathogen Monilinia laxa.</title>
        <authorList>
            <person name="De Miccolis Angelini R.M."/>
            <person name="Landi L."/>
            <person name="Abate D."/>
            <person name="Pollastro S."/>
            <person name="Romanazzi G."/>
            <person name="Faretra F."/>
        </authorList>
    </citation>
    <scope>NUCLEOTIDE SEQUENCE [LARGE SCALE GENOMIC DNA]</scope>
    <source>
        <strain evidence="1 2">Mlax316</strain>
    </source>
</reference>
<keyword evidence="2" id="KW-1185">Reference proteome</keyword>
<organism evidence="1 2">
    <name type="scientific">Monilinia laxa</name>
    <name type="common">Brown rot fungus</name>
    <name type="synonym">Sclerotinia laxa</name>
    <dbReference type="NCBI Taxonomy" id="61186"/>
    <lineage>
        <taxon>Eukaryota</taxon>
        <taxon>Fungi</taxon>
        <taxon>Dikarya</taxon>
        <taxon>Ascomycota</taxon>
        <taxon>Pezizomycotina</taxon>
        <taxon>Leotiomycetes</taxon>
        <taxon>Helotiales</taxon>
        <taxon>Sclerotiniaceae</taxon>
        <taxon>Monilinia</taxon>
    </lineage>
</organism>
<protein>
    <submittedName>
        <fullName evidence="1">Uncharacterized protein</fullName>
    </submittedName>
</protein>
<evidence type="ECO:0000313" key="2">
    <source>
        <dbReference type="Proteomes" id="UP000326757"/>
    </source>
</evidence>
<name>A0A5N6K1T9_MONLA</name>
<sequence>MHSRRTEHSVIIPMLSNGKRKYPVFQFSKRFPSALDLHKSVCLDFHHAHFQHHWPKIMPQACRTSKVFWNPLYLALYSSILVTSRLHMGGLCTNVVSLFWRIGVVDRLPLTLYTWVFLESGHQKVIYFRRAMNNPHTFHFHTGHLLLITMLSYDYEQGRHLYGIGRELDFPFVFTLLRLIDIWEEDETKMEMDEVY</sequence>